<dbReference type="Proteomes" id="UP000509303">
    <property type="component" value="Chromosome"/>
</dbReference>
<gene>
    <name evidence="1" type="ORF">HUT08_14585</name>
</gene>
<dbReference type="EMBL" id="CP054929">
    <property type="protein sequence ID" value="QKW50558.1"/>
    <property type="molecule type" value="Genomic_DNA"/>
</dbReference>
<proteinExistence type="predicted"/>
<evidence type="ECO:0000313" key="2">
    <source>
        <dbReference type="Proteomes" id="UP000509303"/>
    </source>
</evidence>
<organism evidence="1 2">
    <name type="scientific">Streptomyces buecherae</name>
    <dbReference type="NCBI Taxonomy" id="2763006"/>
    <lineage>
        <taxon>Bacteria</taxon>
        <taxon>Bacillati</taxon>
        <taxon>Actinomycetota</taxon>
        <taxon>Actinomycetes</taxon>
        <taxon>Kitasatosporales</taxon>
        <taxon>Streptomycetaceae</taxon>
        <taxon>Streptomyces</taxon>
    </lineage>
</organism>
<dbReference type="AlphaFoldDB" id="A0A7H8N9Y0"/>
<evidence type="ECO:0000313" key="1">
    <source>
        <dbReference type="EMBL" id="QKW50558.1"/>
    </source>
</evidence>
<reference evidence="1 2" key="1">
    <citation type="submission" date="2020-06" db="EMBL/GenBank/DDBJ databases">
        <title>Genome mining for natural products.</title>
        <authorList>
            <person name="Zhang B."/>
            <person name="Shi J."/>
            <person name="Ge H."/>
        </authorList>
    </citation>
    <scope>NUCLEOTIDE SEQUENCE [LARGE SCALE GENOMIC DNA]</scope>
    <source>
        <strain evidence="1 2">NA00687</strain>
    </source>
</reference>
<name>A0A7H8N9Y0_9ACTN</name>
<sequence length="65" mass="7089">MELTQRVAGEDPDCDSGDCANVFRTDRPDTIAIQGYLTDLPTPDGEAVVTIPERVLREAARALGW</sequence>
<accession>A0A7H8N9Y0</accession>
<keyword evidence="2" id="KW-1185">Reference proteome</keyword>
<dbReference type="RefSeq" id="WP_176162293.1">
    <property type="nucleotide sequence ID" value="NZ_CP054929.1"/>
</dbReference>
<protein>
    <submittedName>
        <fullName evidence="1">Uncharacterized protein</fullName>
    </submittedName>
</protein>